<sequence length="348" mass="39186">MWSIKSACSSSLAMDVEADQGRRADVNASLVISWLDALWSASVLVASHHCRQSKQVIDLTSGLMASKPIPANFVQSYIPKEHLNNQIAVVVSPLGKFWRIGLEVNQSGMSFAAPTLPDIEKQRESPSASAKKRKSKNERSSSERLKRPKGSMTSLDKASLRRKSVYEIGTQSWIKKEINKNTLEKHLSLSAAFCNAIGLQEPCMIMLKNSMNSTRSWQVRCNPYKHCSYQIGSGWKRFCQDNRLKQGDVCTFNVIETTLWHVDIMRDTQKQQEASSSSRKCKKKNDQPSCEGQKRPKGSTTLNRVSSSTKRVYDIGPPSWIKKEISIYALQKHLVSTIKYLLILPNYA</sequence>
<organism evidence="8 9">
    <name type="scientific">Panicum miliaceum</name>
    <name type="common">Proso millet</name>
    <name type="synonym">Broomcorn millet</name>
    <dbReference type="NCBI Taxonomy" id="4540"/>
    <lineage>
        <taxon>Eukaryota</taxon>
        <taxon>Viridiplantae</taxon>
        <taxon>Streptophyta</taxon>
        <taxon>Embryophyta</taxon>
        <taxon>Tracheophyta</taxon>
        <taxon>Spermatophyta</taxon>
        <taxon>Magnoliopsida</taxon>
        <taxon>Liliopsida</taxon>
        <taxon>Poales</taxon>
        <taxon>Poaceae</taxon>
        <taxon>PACMAD clade</taxon>
        <taxon>Panicoideae</taxon>
        <taxon>Panicodae</taxon>
        <taxon>Paniceae</taxon>
        <taxon>Panicinae</taxon>
        <taxon>Panicum</taxon>
        <taxon>Panicum sect. Panicum</taxon>
    </lineage>
</organism>
<evidence type="ECO:0000256" key="2">
    <source>
        <dbReference type="ARBA" id="ARBA00023015"/>
    </source>
</evidence>
<comment type="subcellular location">
    <subcellularLocation>
        <location evidence="1">Nucleus</location>
    </subcellularLocation>
</comment>
<dbReference type="InterPro" id="IPR003340">
    <property type="entry name" value="B3_DNA-bd"/>
</dbReference>
<dbReference type="AlphaFoldDB" id="A0A3L6PW42"/>
<gene>
    <name evidence="8" type="ORF">C2845_PM16G04500</name>
</gene>
<dbReference type="Pfam" id="PF02362">
    <property type="entry name" value="B3"/>
    <property type="match status" value="1"/>
</dbReference>
<keyword evidence="4" id="KW-0804">Transcription</keyword>
<dbReference type="PANTHER" id="PTHR31674:SF86">
    <property type="entry name" value="B3 DOMAIN-CONTAINING PROTEIN OS04G0347400-RELATED"/>
    <property type="match status" value="1"/>
</dbReference>
<feature type="region of interest" description="Disordered" evidence="6">
    <location>
        <begin position="271"/>
        <end position="305"/>
    </location>
</feature>
<dbReference type="STRING" id="4540.A0A3L6PW42"/>
<dbReference type="PROSITE" id="PS50863">
    <property type="entry name" value="B3"/>
    <property type="match status" value="1"/>
</dbReference>
<evidence type="ECO:0000313" key="9">
    <source>
        <dbReference type="Proteomes" id="UP000275267"/>
    </source>
</evidence>
<accession>A0A3L6PW42</accession>
<dbReference type="Gene3D" id="2.40.330.10">
    <property type="entry name" value="DNA-binding pseudobarrel domain"/>
    <property type="match status" value="1"/>
</dbReference>
<dbReference type="SUPFAM" id="SSF101936">
    <property type="entry name" value="DNA-binding pseudobarrel domain"/>
    <property type="match status" value="1"/>
</dbReference>
<keyword evidence="3" id="KW-0238">DNA-binding</keyword>
<evidence type="ECO:0000313" key="8">
    <source>
        <dbReference type="EMBL" id="RLM65283.1"/>
    </source>
</evidence>
<dbReference type="CDD" id="cd10017">
    <property type="entry name" value="B3_DNA"/>
    <property type="match status" value="1"/>
</dbReference>
<evidence type="ECO:0000256" key="1">
    <source>
        <dbReference type="ARBA" id="ARBA00004123"/>
    </source>
</evidence>
<dbReference type="GO" id="GO:0005634">
    <property type="term" value="C:nucleus"/>
    <property type="evidence" value="ECO:0007669"/>
    <property type="project" value="UniProtKB-SubCell"/>
</dbReference>
<comment type="caution">
    <text evidence="8">The sequence shown here is derived from an EMBL/GenBank/DDBJ whole genome shotgun (WGS) entry which is preliminary data.</text>
</comment>
<keyword evidence="5" id="KW-0539">Nucleus</keyword>
<evidence type="ECO:0000256" key="3">
    <source>
        <dbReference type="ARBA" id="ARBA00023125"/>
    </source>
</evidence>
<reference evidence="9" key="1">
    <citation type="journal article" date="2019" name="Nat. Commun.">
        <title>The genome of broomcorn millet.</title>
        <authorList>
            <person name="Zou C."/>
            <person name="Miki D."/>
            <person name="Li D."/>
            <person name="Tang Q."/>
            <person name="Xiao L."/>
            <person name="Rajput S."/>
            <person name="Deng P."/>
            <person name="Jia W."/>
            <person name="Huang R."/>
            <person name="Zhang M."/>
            <person name="Sun Y."/>
            <person name="Hu J."/>
            <person name="Fu X."/>
            <person name="Schnable P.S."/>
            <person name="Li F."/>
            <person name="Zhang H."/>
            <person name="Feng B."/>
            <person name="Zhu X."/>
            <person name="Liu R."/>
            <person name="Schnable J.C."/>
            <person name="Zhu J.-K."/>
            <person name="Zhang H."/>
        </authorList>
    </citation>
    <scope>NUCLEOTIDE SEQUENCE [LARGE SCALE GENOMIC DNA]</scope>
</reference>
<evidence type="ECO:0000256" key="4">
    <source>
        <dbReference type="ARBA" id="ARBA00023163"/>
    </source>
</evidence>
<dbReference type="GO" id="GO:0003677">
    <property type="term" value="F:DNA binding"/>
    <property type="evidence" value="ECO:0007669"/>
    <property type="project" value="UniProtKB-KW"/>
</dbReference>
<keyword evidence="9" id="KW-1185">Reference proteome</keyword>
<dbReference type="Proteomes" id="UP000275267">
    <property type="component" value="Unassembled WGS sequence"/>
</dbReference>
<dbReference type="PANTHER" id="PTHR31674">
    <property type="entry name" value="B3 DOMAIN-CONTAINING PROTEIN REM-LIKE 3-RELATED"/>
    <property type="match status" value="1"/>
</dbReference>
<feature type="region of interest" description="Disordered" evidence="6">
    <location>
        <begin position="115"/>
        <end position="156"/>
    </location>
</feature>
<proteinExistence type="predicted"/>
<dbReference type="InterPro" id="IPR039218">
    <property type="entry name" value="REM_fam"/>
</dbReference>
<dbReference type="OrthoDB" id="695292at2759"/>
<evidence type="ECO:0000256" key="6">
    <source>
        <dbReference type="SAM" id="MobiDB-lite"/>
    </source>
</evidence>
<evidence type="ECO:0000256" key="5">
    <source>
        <dbReference type="ARBA" id="ARBA00023242"/>
    </source>
</evidence>
<dbReference type="InterPro" id="IPR015300">
    <property type="entry name" value="DNA-bd_pseudobarrel_sf"/>
</dbReference>
<protein>
    <recommendedName>
        <fullName evidence="7">TF-B3 domain-containing protein</fullName>
    </recommendedName>
</protein>
<feature type="domain" description="TF-B3" evidence="7">
    <location>
        <begin position="187"/>
        <end position="268"/>
    </location>
</feature>
<keyword evidence="2" id="KW-0805">Transcription regulation</keyword>
<dbReference type="SMART" id="SM01019">
    <property type="entry name" value="B3"/>
    <property type="match status" value="1"/>
</dbReference>
<name>A0A3L6PW42_PANMI</name>
<dbReference type="EMBL" id="PQIB02000015">
    <property type="protein sequence ID" value="RLM65283.1"/>
    <property type="molecule type" value="Genomic_DNA"/>
</dbReference>
<evidence type="ECO:0000259" key="7">
    <source>
        <dbReference type="PROSITE" id="PS50863"/>
    </source>
</evidence>